<accession>A0A8S3SRQ8</accession>
<dbReference type="PROSITE" id="PS00028">
    <property type="entry name" value="ZINC_FINGER_C2H2_1"/>
    <property type="match status" value="1"/>
</dbReference>
<dbReference type="InterPro" id="IPR013087">
    <property type="entry name" value="Znf_C2H2_type"/>
</dbReference>
<comment type="caution">
    <text evidence="2">The sequence shown here is derived from an EMBL/GenBank/DDBJ whole genome shotgun (WGS) entry which is preliminary data.</text>
</comment>
<organism evidence="2 3">
    <name type="scientific">Mytilus edulis</name>
    <name type="common">Blue mussel</name>
    <dbReference type="NCBI Taxonomy" id="6550"/>
    <lineage>
        <taxon>Eukaryota</taxon>
        <taxon>Metazoa</taxon>
        <taxon>Spiralia</taxon>
        <taxon>Lophotrochozoa</taxon>
        <taxon>Mollusca</taxon>
        <taxon>Bivalvia</taxon>
        <taxon>Autobranchia</taxon>
        <taxon>Pteriomorphia</taxon>
        <taxon>Mytilida</taxon>
        <taxon>Mytiloidea</taxon>
        <taxon>Mytilidae</taxon>
        <taxon>Mytilinae</taxon>
        <taxon>Mytilus</taxon>
    </lineage>
</organism>
<gene>
    <name evidence="2" type="ORF">MEDL_34744</name>
</gene>
<keyword evidence="3" id="KW-1185">Reference proteome</keyword>
<name>A0A8S3SRQ8_MYTED</name>
<feature type="domain" description="C2H2-type" evidence="1">
    <location>
        <begin position="87"/>
        <end position="108"/>
    </location>
</feature>
<protein>
    <recommendedName>
        <fullName evidence="1">C2H2-type domain-containing protein</fullName>
    </recommendedName>
</protein>
<sequence length="270" mass="30826">MVITRKQELERDQKKYQEVLQAADEDMGIPIVVRINPTEAEQYHQLVKEADEDPCIPPTAPEVLVPCPPRNTAKLHLPWYVAAESACFHCKQQFAQVTMLKHHINDTHPEVDSEAKFGPDKYQMWVQLVNGLLRELARMLEVPYPDGLVNFINSLNIAGNVSYGASQELTFRTEEVFLADIFCQINNLPKFSFSIFNNFGQTFINSLLHWKILKIVISKLTPEQQNVLQNFKEQKDRFGLPIGCLSVKPTGPLMAVDAHFHLDQLMVKPD</sequence>
<evidence type="ECO:0000313" key="2">
    <source>
        <dbReference type="EMBL" id="CAG2221423.1"/>
    </source>
</evidence>
<dbReference type="AlphaFoldDB" id="A0A8S3SRQ8"/>
<proteinExistence type="predicted"/>
<evidence type="ECO:0000313" key="3">
    <source>
        <dbReference type="Proteomes" id="UP000683360"/>
    </source>
</evidence>
<reference evidence="2" key="1">
    <citation type="submission" date="2021-03" db="EMBL/GenBank/DDBJ databases">
        <authorList>
            <person name="Bekaert M."/>
        </authorList>
    </citation>
    <scope>NUCLEOTIDE SEQUENCE</scope>
</reference>
<dbReference type="EMBL" id="CAJPWZ010001680">
    <property type="protein sequence ID" value="CAG2221423.1"/>
    <property type="molecule type" value="Genomic_DNA"/>
</dbReference>
<evidence type="ECO:0000259" key="1">
    <source>
        <dbReference type="PROSITE" id="PS00028"/>
    </source>
</evidence>
<dbReference type="Proteomes" id="UP000683360">
    <property type="component" value="Unassembled WGS sequence"/>
</dbReference>